<comment type="caution">
    <text evidence="3">The sequence shown here is derived from an EMBL/GenBank/DDBJ whole genome shotgun (WGS) entry which is preliminary data.</text>
</comment>
<dbReference type="InterPro" id="IPR043502">
    <property type="entry name" value="DNA/RNA_pol_sf"/>
</dbReference>
<sequence length="756" mass="85140">MRSKGSSSRWVFGMRNLIDKYFFLVGRILSTKPFHPEALKTVLQSAFNPVKGMDFKVIEDNRFLIRFNHVLNCNRDGFVDPGSATPFGTWLRAPPPSGPRARNDSHASIRVFPPSVVSSARRASPARSVDEEPPRRGSSIFGFTHDLPKRTVFIDPTPVSSPQASATISHPPNPPAPLDLTVQDEKQGGVDRLQWQIQNFRSALQSAGLHDLGFVGSPFTWCNNHAALTLYVFVLTVHAAIPYGRRCFPETTVTHLDSALSDHAPIIISTIGSVVTPTALSKPWRSEAHWLQGPECEEETRTSVRVTDPEIKRGPISLESRRKEADLRDKLDAWYARQELYWQQRRKIHWLRDGDRNTSFFHAKTSSQRRVNAIDRLRDEGGRWIVDPAALRRLIERHFSRVFDSDQPSTTEIERGMEHLACRIEALAQLFTKEEVARALFQMAPMKSPGPDGMPPLFFNIFGRRFKGMSFLLCYARSLNDTHIVLIPKCRKPESLSQCRPISLCNVLYKIASKSIANRIKPFLETIISPTQAVFVPGQLITDNILVAYELNHFMRNKNWGKMGHMALKLDISKAYDKVEWNFLKHVLLRLGFPPRFVDLIMLCVSSVRYSFLINGHEFGSLTPQRGLCQGDPLSPYLFSLCTEALSSLVGGLEHEGTLQGVSDLLANILGIRRVAQHDLYLGLPSIVGKSQKAVFSSLRDKVWNRISGRNEKMLSHAGKGMLIKAVLQSIPTYAMGVFRLPEGVLRDIQSLCADF</sequence>
<name>A0AAW2LEI7_SESRA</name>
<reference evidence="3" key="1">
    <citation type="submission" date="2020-06" db="EMBL/GenBank/DDBJ databases">
        <authorList>
            <person name="Li T."/>
            <person name="Hu X."/>
            <person name="Zhang T."/>
            <person name="Song X."/>
            <person name="Zhang H."/>
            <person name="Dai N."/>
            <person name="Sheng W."/>
            <person name="Hou X."/>
            <person name="Wei L."/>
        </authorList>
    </citation>
    <scope>NUCLEOTIDE SEQUENCE</scope>
    <source>
        <strain evidence="3">G02</strain>
        <tissue evidence="3">Leaf</tissue>
    </source>
</reference>
<evidence type="ECO:0000256" key="1">
    <source>
        <dbReference type="SAM" id="MobiDB-lite"/>
    </source>
</evidence>
<gene>
    <name evidence="3" type="ORF">Sradi_5494800</name>
</gene>
<feature type="region of interest" description="Disordered" evidence="1">
    <location>
        <begin position="120"/>
        <end position="141"/>
    </location>
</feature>
<proteinExistence type="predicted"/>
<dbReference type="SUPFAM" id="SSF56672">
    <property type="entry name" value="DNA/RNA polymerases"/>
    <property type="match status" value="1"/>
</dbReference>
<dbReference type="PANTHER" id="PTHR19446">
    <property type="entry name" value="REVERSE TRANSCRIPTASES"/>
    <property type="match status" value="1"/>
</dbReference>
<accession>A0AAW2LEI7</accession>
<dbReference type="Pfam" id="PF00078">
    <property type="entry name" value="RVT_1"/>
    <property type="match status" value="1"/>
</dbReference>
<evidence type="ECO:0000259" key="2">
    <source>
        <dbReference type="Pfam" id="PF00078"/>
    </source>
</evidence>
<dbReference type="InterPro" id="IPR000477">
    <property type="entry name" value="RT_dom"/>
</dbReference>
<evidence type="ECO:0000313" key="3">
    <source>
        <dbReference type="EMBL" id="KAL0316166.1"/>
    </source>
</evidence>
<dbReference type="EMBL" id="JACGWJ010000025">
    <property type="protein sequence ID" value="KAL0316166.1"/>
    <property type="molecule type" value="Genomic_DNA"/>
</dbReference>
<reference evidence="3" key="2">
    <citation type="journal article" date="2024" name="Plant">
        <title>Genomic evolution and insights into agronomic trait innovations of Sesamum species.</title>
        <authorList>
            <person name="Miao H."/>
            <person name="Wang L."/>
            <person name="Qu L."/>
            <person name="Liu H."/>
            <person name="Sun Y."/>
            <person name="Le M."/>
            <person name="Wang Q."/>
            <person name="Wei S."/>
            <person name="Zheng Y."/>
            <person name="Lin W."/>
            <person name="Duan Y."/>
            <person name="Cao H."/>
            <person name="Xiong S."/>
            <person name="Wang X."/>
            <person name="Wei L."/>
            <person name="Li C."/>
            <person name="Ma Q."/>
            <person name="Ju M."/>
            <person name="Zhao R."/>
            <person name="Li G."/>
            <person name="Mu C."/>
            <person name="Tian Q."/>
            <person name="Mei H."/>
            <person name="Zhang T."/>
            <person name="Gao T."/>
            <person name="Zhang H."/>
        </authorList>
    </citation>
    <scope>NUCLEOTIDE SEQUENCE</scope>
    <source>
        <strain evidence="3">G02</strain>
    </source>
</reference>
<dbReference type="CDD" id="cd01650">
    <property type="entry name" value="RT_nLTR_like"/>
    <property type="match status" value="1"/>
</dbReference>
<protein>
    <submittedName>
        <fullName evidence="3">Mitochondrial protein</fullName>
    </submittedName>
</protein>
<organism evidence="3">
    <name type="scientific">Sesamum radiatum</name>
    <name type="common">Black benniseed</name>
    <dbReference type="NCBI Taxonomy" id="300843"/>
    <lineage>
        <taxon>Eukaryota</taxon>
        <taxon>Viridiplantae</taxon>
        <taxon>Streptophyta</taxon>
        <taxon>Embryophyta</taxon>
        <taxon>Tracheophyta</taxon>
        <taxon>Spermatophyta</taxon>
        <taxon>Magnoliopsida</taxon>
        <taxon>eudicotyledons</taxon>
        <taxon>Gunneridae</taxon>
        <taxon>Pentapetalae</taxon>
        <taxon>asterids</taxon>
        <taxon>lamiids</taxon>
        <taxon>Lamiales</taxon>
        <taxon>Pedaliaceae</taxon>
        <taxon>Sesamum</taxon>
    </lineage>
</organism>
<dbReference type="AlphaFoldDB" id="A0AAW2LEI7"/>
<feature type="domain" description="Reverse transcriptase" evidence="2">
    <location>
        <begin position="492"/>
        <end position="648"/>
    </location>
</feature>